<evidence type="ECO:0008006" key="3">
    <source>
        <dbReference type="Google" id="ProtNLM"/>
    </source>
</evidence>
<protein>
    <recommendedName>
        <fullName evidence="3">Tail assembly chaperone</fullName>
    </recommendedName>
</protein>
<dbReference type="Proteomes" id="UP000240819">
    <property type="component" value="Segment"/>
</dbReference>
<sequence length="136" mass="15589">MKLSLSALALNSKTAEFDFPGIVGFKVRLTYLSREARRKIQEKCKVQKYDETSGLPYMDLDVEKYTEEYVKATINGWTGLTLENVANLMLIDQSQVEDPKAEIDFDIDTAIQLVKLSEKFDNWVSAKLAQIENFRN</sequence>
<evidence type="ECO:0000313" key="1">
    <source>
        <dbReference type="EMBL" id="AUG85039.1"/>
    </source>
</evidence>
<reference evidence="1 2" key="1">
    <citation type="submission" date="2017-12" db="EMBL/GenBank/DDBJ databases">
        <authorList>
            <person name="Lestochi C.V."/>
            <person name="Miller K.C."/>
            <person name="Miller J.S."/>
            <person name="Stanton M.L."/>
            <person name="Broussard G.W."/>
        </authorList>
    </citation>
    <scope>NUCLEOTIDE SEQUENCE [LARGE SCALE GENOMIC DNA]</scope>
</reference>
<evidence type="ECO:0000313" key="2">
    <source>
        <dbReference type="Proteomes" id="UP000240819"/>
    </source>
</evidence>
<dbReference type="EMBL" id="MG649966">
    <property type="protein sequence ID" value="AUG85039.1"/>
    <property type="molecule type" value="Genomic_DNA"/>
</dbReference>
<accession>A0A2H5BGD9</accession>
<name>A0A2H5BGD9_9CAUD</name>
<organism evidence="1 2">
    <name type="scientific">Vibrio phage Ceto</name>
    <dbReference type="NCBI Taxonomy" id="2570300"/>
    <lineage>
        <taxon>Viruses</taxon>
        <taxon>Duplodnaviria</taxon>
        <taxon>Heunggongvirae</taxon>
        <taxon>Uroviricota</taxon>
        <taxon>Caudoviricetes</taxon>
        <taxon>Demerecviridae</taxon>
        <taxon>Ermolyevavirinae</taxon>
        <taxon>Cetovirus</taxon>
        <taxon>Cetovirus ceto</taxon>
    </lineage>
</organism>
<keyword evidence="2" id="KW-1185">Reference proteome</keyword>
<gene>
    <name evidence="1" type="ORF">CETO_32</name>
</gene>
<proteinExistence type="predicted"/>